<evidence type="ECO:0000313" key="4">
    <source>
        <dbReference type="Proteomes" id="UP000689967"/>
    </source>
</evidence>
<evidence type="ECO:0000256" key="2">
    <source>
        <dbReference type="SAM" id="SignalP"/>
    </source>
</evidence>
<accession>A0ABS6H4Q9</accession>
<name>A0ABS6H4Q9_9PROT</name>
<dbReference type="PIRSF" id="PIRSF017082">
    <property type="entry name" value="YflP"/>
    <property type="match status" value="1"/>
</dbReference>
<dbReference type="EMBL" id="JAERQM010000001">
    <property type="protein sequence ID" value="MBU8542723.1"/>
    <property type="molecule type" value="Genomic_DNA"/>
</dbReference>
<evidence type="ECO:0000313" key="3">
    <source>
        <dbReference type="EMBL" id="MBU8542723.1"/>
    </source>
</evidence>
<dbReference type="Proteomes" id="UP000689967">
    <property type="component" value="Unassembled WGS sequence"/>
</dbReference>
<dbReference type="PANTHER" id="PTHR42928">
    <property type="entry name" value="TRICARBOXYLATE-BINDING PROTEIN"/>
    <property type="match status" value="1"/>
</dbReference>
<sequence>MLPVTRRLLLGSALAAPMLAQAQGSWRPSRPIRLVVPFAPGGLTDILARAVADQLTPVLGQPVVVENRAGAGGNLAAEAVARATPDGHALLVATQGIIAINKAMFNRLSYDPDVDFVPIAMLAQQPNLLVISPRAMPDVTNLAGLIAKVKATPGGMPYGSNGVGSFTHLSMELLGSVAGLELTHVPYRGSAPLLTDMVAGTIPFAFDGLATSAPQVGAGGALKAIAVTSARRFRAMPDVPAVAETLPGFDASPWYGVFAQSRLEEPMLAALEAAFGRVLGSPEWAALLTQRQADAMPQGRAALTPLMERERRVWREAVAKSGARAD</sequence>
<organism evidence="3 4">
    <name type="scientific">Falsiroseomonas oleicola</name>
    <dbReference type="NCBI Taxonomy" id="2801474"/>
    <lineage>
        <taxon>Bacteria</taxon>
        <taxon>Pseudomonadati</taxon>
        <taxon>Pseudomonadota</taxon>
        <taxon>Alphaproteobacteria</taxon>
        <taxon>Acetobacterales</taxon>
        <taxon>Roseomonadaceae</taxon>
        <taxon>Falsiroseomonas</taxon>
    </lineage>
</organism>
<dbReference type="RefSeq" id="WP_216873021.1">
    <property type="nucleotide sequence ID" value="NZ_JAERQM010000001.1"/>
</dbReference>
<gene>
    <name evidence="3" type="ORF">JJQ90_03355</name>
</gene>
<reference evidence="3 4" key="1">
    <citation type="submission" date="2021-01" db="EMBL/GenBank/DDBJ databases">
        <title>Roseomonas sp. nov, a bacterium isolated from an oil production mixture in Yumen Oilfield.</title>
        <authorList>
            <person name="Wu D."/>
        </authorList>
    </citation>
    <scope>NUCLEOTIDE SEQUENCE [LARGE SCALE GENOMIC DNA]</scope>
    <source>
        <strain evidence="3 4">ROY-5-3</strain>
    </source>
</reference>
<proteinExistence type="inferred from homology"/>
<dbReference type="CDD" id="cd07012">
    <property type="entry name" value="PBP2_Bug_TTT"/>
    <property type="match status" value="1"/>
</dbReference>
<comment type="similarity">
    <text evidence="1">Belongs to the UPF0065 (bug) family.</text>
</comment>
<protein>
    <submittedName>
        <fullName evidence="3">Tripartite tricarboxylate transporter substrate binding protein</fullName>
    </submittedName>
</protein>
<keyword evidence="2" id="KW-0732">Signal</keyword>
<dbReference type="PANTHER" id="PTHR42928:SF5">
    <property type="entry name" value="BLR1237 PROTEIN"/>
    <property type="match status" value="1"/>
</dbReference>
<feature type="chain" id="PRO_5045600439" evidence="2">
    <location>
        <begin position="23"/>
        <end position="326"/>
    </location>
</feature>
<keyword evidence="4" id="KW-1185">Reference proteome</keyword>
<dbReference type="Pfam" id="PF03401">
    <property type="entry name" value="TctC"/>
    <property type="match status" value="1"/>
</dbReference>
<comment type="caution">
    <text evidence="3">The sequence shown here is derived from an EMBL/GenBank/DDBJ whole genome shotgun (WGS) entry which is preliminary data.</text>
</comment>
<feature type="signal peptide" evidence="2">
    <location>
        <begin position="1"/>
        <end position="22"/>
    </location>
</feature>
<dbReference type="InterPro" id="IPR005064">
    <property type="entry name" value="BUG"/>
</dbReference>
<evidence type="ECO:0000256" key="1">
    <source>
        <dbReference type="ARBA" id="ARBA00006987"/>
    </source>
</evidence>